<dbReference type="InterPro" id="IPR003680">
    <property type="entry name" value="Flavodoxin_fold"/>
</dbReference>
<evidence type="ECO:0000259" key="1">
    <source>
        <dbReference type="Pfam" id="PF02525"/>
    </source>
</evidence>
<name>A0A139QKF6_9STRE</name>
<dbReference type="AlphaFoldDB" id="A0A139QKF6"/>
<accession>A0A139QKF6</accession>
<dbReference type="PATRIC" id="fig|315405.12.peg.2640"/>
<gene>
    <name evidence="2" type="ORF">SGADD03_02192</name>
</gene>
<sequence length="86" mass="9075">MKGKHLVASLTTGAGEAAYSAESGTTIDDLLAPIRLTAKLTQLNYAGHIVTHGVSYSLREDANKAQEMVAKSQEHAQKLVALVNGL</sequence>
<dbReference type="Pfam" id="PF02525">
    <property type="entry name" value="Flavodoxin_2"/>
    <property type="match status" value="1"/>
</dbReference>
<dbReference type="Gene3D" id="3.40.50.360">
    <property type="match status" value="1"/>
</dbReference>
<proteinExistence type="predicted"/>
<organism evidence="2 3">
    <name type="scientific">Streptococcus gallolyticus</name>
    <dbReference type="NCBI Taxonomy" id="315405"/>
    <lineage>
        <taxon>Bacteria</taxon>
        <taxon>Bacillati</taxon>
        <taxon>Bacillota</taxon>
        <taxon>Bacilli</taxon>
        <taxon>Lactobacillales</taxon>
        <taxon>Streptococcaceae</taxon>
        <taxon>Streptococcus</taxon>
    </lineage>
</organism>
<dbReference type="EMBL" id="LQXV01000469">
    <property type="protein sequence ID" value="KXU03019.1"/>
    <property type="molecule type" value="Genomic_DNA"/>
</dbReference>
<dbReference type="SUPFAM" id="SSF52218">
    <property type="entry name" value="Flavoproteins"/>
    <property type="match status" value="1"/>
</dbReference>
<evidence type="ECO:0000313" key="3">
    <source>
        <dbReference type="Proteomes" id="UP000071927"/>
    </source>
</evidence>
<reference evidence="2 3" key="1">
    <citation type="submission" date="2016-01" db="EMBL/GenBank/DDBJ databases">
        <title>Highly variable Streptococcus oralis are common among viridans streptococci isolated from primates.</title>
        <authorList>
            <person name="Denapaite D."/>
            <person name="Rieger M."/>
            <person name="Koendgen S."/>
            <person name="Brueckner R."/>
            <person name="Ochigava I."/>
            <person name="Kappeler P."/>
            <person name="Maetz-Rensing K."/>
            <person name="Leendertz F."/>
            <person name="Hakenbeck R."/>
        </authorList>
    </citation>
    <scope>NUCLEOTIDE SEQUENCE [LARGE SCALE GENOMIC DNA]</scope>
    <source>
        <strain evidence="2 3">DD03</strain>
    </source>
</reference>
<feature type="domain" description="Flavodoxin-like fold" evidence="1">
    <location>
        <begin position="1"/>
        <end position="75"/>
    </location>
</feature>
<evidence type="ECO:0000313" key="2">
    <source>
        <dbReference type="EMBL" id="KXU03019.1"/>
    </source>
</evidence>
<comment type="caution">
    <text evidence="2">The sequence shown here is derived from an EMBL/GenBank/DDBJ whole genome shotgun (WGS) entry which is preliminary data.</text>
</comment>
<protein>
    <submittedName>
        <fullName evidence="2">Putative reductase or flavodoxin</fullName>
    </submittedName>
</protein>
<dbReference type="InterPro" id="IPR029039">
    <property type="entry name" value="Flavoprotein-like_sf"/>
</dbReference>
<dbReference type="Proteomes" id="UP000071927">
    <property type="component" value="Unassembled WGS sequence"/>
</dbReference>